<dbReference type="InterPro" id="IPR029063">
    <property type="entry name" value="SAM-dependent_MTases_sf"/>
</dbReference>
<dbReference type="PROSITE" id="PS00092">
    <property type="entry name" value="N6_MTASE"/>
    <property type="match status" value="1"/>
</dbReference>
<feature type="compositionally biased region" description="Basic residues" evidence="1">
    <location>
        <begin position="47"/>
        <end position="56"/>
    </location>
</feature>
<protein>
    <submittedName>
        <fullName evidence="2">AdoMet_MTases domain containing protein</fullName>
    </submittedName>
</protein>
<dbReference type="Gene3D" id="3.40.50.150">
    <property type="entry name" value="Vaccinia Virus protein VP39"/>
    <property type="match status" value="1"/>
</dbReference>
<feature type="region of interest" description="Disordered" evidence="1">
    <location>
        <begin position="377"/>
        <end position="419"/>
    </location>
</feature>
<feature type="compositionally biased region" description="Basic and acidic residues" evidence="1">
    <location>
        <begin position="66"/>
        <end position="91"/>
    </location>
</feature>
<feature type="compositionally biased region" description="Basic and acidic residues" evidence="1">
    <location>
        <begin position="698"/>
        <end position="717"/>
    </location>
</feature>
<feature type="region of interest" description="Disordered" evidence="1">
    <location>
        <begin position="731"/>
        <end position="770"/>
    </location>
</feature>
<organism evidence="2">
    <name type="scientific">uncultured Caudovirales phage</name>
    <dbReference type="NCBI Taxonomy" id="2100421"/>
    <lineage>
        <taxon>Viruses</taxon>
        <taxon>Duplodnaviria</taxon>
        <taxon>Heunggongvirae</taxon>
        <taxon>Uroviricota</taxon>
        <taxon>Caudoviricetes</taxon>
        <taxon>Peduoviridae</taxon>
        <taxon>Maltschvirus</taxon>
        <taxon>Maltschvirus maltsch</taxon>
    </lineage>
</organism>
<dbReference type="GO" id="GO:0008168">
    <property type="term" value="F:methyltransferase activity"/>
    <property type="evidence" value="ECO:0007669"/>
    <property type="project" value="InterPro"/>
</dbReference>
<dbReference type="EMBL" id="LR797178">
    <property type="protein sequence ID" value="CAB4191864.1"/>
    <property type="molecule type" value="Genomic_DNA"/>
</dbReference>
<feature type="region of interest" description="Disordered" evidence="1">
    <location>
        <begin position="46"/>
        <end position="91"/>
    </location>
</feature>
<dbReference type="PRINTS" id="PR00507">
    <property type="entry name" value="N12N6MTFRASE"/>
</dbReference>
<accession>A0A6J5RJE4</accession>
<dbReference type="Pfam" id="PF13489">
    <property type="entry name" value="Methyltransf_23"/>
    <property type="match status" value="1"/>
</dbReference>
<dbReference type="GO" id="GO:0003676">
    <property type="term" value="F:nucleic acid binding"/>
    <property type="evidence" value="ECO:0007669"/>
    <property type="project" value="InterPro"/>
</dbReference>
<feature type="region of interest" description="Disordered" evidence="1">
    <location>
        <begin position="693"/>
        <end position="717"/>
    </location>
</feature>
<dbReference type="CDD" id="cd02440">
    <property type="entry name" value="AdoMet_MTases"/>
    <property type="match status" value="1"/>
</dbReference>
<name>A0A6J5RJE4_9CAUD</name>
<evidence type="ECO:0000313" key="2">
    <source>
        <dbReference type="EMBL" id="CAB4191864.1"/>
    </source>
</evidence>
<gene>
    <name evidence="2" type="ORF">UFOVP1229_178</name>
</gene>
<feature type="region of interest" description="Disordered" evidence="1">
    <location>
        <begin position="105"/>
        <end position="197"/>
    </location>
</feature>
<dbReference type="GO" id="GO:0032259">
    <property type="term" value="P:methylation"/>
    <property type="evidence" value="ECO:0007669"/>
    <property type="project" value="InterPro"/>
</dbReference>
<evidence type="ECO:0000256" key="1">
    <source>
        <dbReference type="SAM" id="MobiDB-lite"/>
    </source>
</evidence>
<dbReference type="InterPro" id="IPR002052">
    <property type="entry name" value="DNA_methylase_N6_adenine_CS"/>
</dbReference>
<feature type="region of interest" description="Disordered" evidence="1">
    <location>
        <begin position="340"/>
        <end position="362"/>
    </location>
</feature>
<sequence length="1244" mass="135766">MEPGFLAAVDILVNHYLPEFEFARKSAPNQLGLFGEDELAAAVAPKSRTRNLRKPAKGQMAFNWDEDSHPREATAHDGKRPGEFAPKEDAEAAKVAAMYPSLKDDVKPEPEEEEQPEPEPVATHAEPEPIVHNGHQIEPRVSKSSDGTDEHYAHWKKNGSWEAGVTNSHGSREEAIESAKAMIDESNEPKQPANPFREEADRIRAKADQLAGGTAHDKAMASAFVLGTGRPGNASSRRTSRQAEKRIDASIDRALKATELYGKAKSVEAKAAAFDNGQIDANGNPTEKAVAASEARKTAADGAKQQIADYLKGTLKPGDLIDIGGNGPVAVQKVNKTSVTSEGGSKWKFGEITPTENGKPIPRSEFAKRVNAFHASKDQPAAEAAPNPITEQFPSLKGFTEEPKPAEPEPPKADEQSGPLTLAKLDERKERINTGKATADEVRQWHKELSDPANIEAIKAEFNKQSVAELKSKGGTGYYNRQKKADLIESVMDHIGDEYDVSPGGLSYVMSPGGSLMKSKQAALQKKLAGLTDQHIADHAAKLSGAAAKREEASEAVQEGIKNPQTLDDFRNAVRHYGGYANMPEDIQVAFDEFAANRRRETAAQSKAKVTGFSGGTEATGATSIVEGHHQKKNAPTYTVTVEKHLGDGWGDALSRARQLGGSYVNGWTAKAYKATPGFQFFNRADAEKFQKSLGGEEVDRSDRLDEKNISRMDNASERLAALSEATKKRAEEKLNAPRQTNTHRRAEHAAGAQAQARSEAAKAETMQRISEGLSSGSLKHLGGIRARTHVDTLDSLLHSAKLNAWRGSGSTSQDSYEEMRERDATSQDIAKAKYPYPRIWDHELAEHLDELSQIPGLKNIARDLKKSTEKSPYKKKIGKISINGGEAKTADQLADIPLARGLVKDKAVRIHVSQDSALLKGRHPVAYTADGGKTWGTTQDIAVSAAVHGEINGTSKLDLIDPPQHEQVEIKDPDTIASIQKAIRILKRKSNPRLKRVAESLGQHMEDYNRLQGMDITTPMELRAALREYAPLKKRQDKEDPVKAKERSLVGRKIDGFFPTPRPAIDKMLAAADIQPGMSVLEPSAGKGDILDAVKEQHPDAKTIGIETNSDLRDLIGMKGHELHDDTDFLQHSGQYDRIVMNPPFENRADVSHVQHAFKNIKPGGRLVAIMGAGVFGGSSKKDQEFRDWLDEHGGEVEDMPEGSFNGADAFRKTGVNTRMVVIDKPHDAKQFSRDLAFVLSRI</sequence>
<reference evidence="2" key="1">
    <citation type="submission" date="2020-05" db="EMBL/GenBank/DDBJ databases">
        <authorList>
            <person name="Chiriac C."/>
            <person name="Salcher M."/>
            <person name="Ghai R."/>
            <person name="Kavagutti S V."/>
        </authorList>
    </citation>
    <scope>NUCLEOTIDE SEQUENCE</scope>
</reference>
<feature type="region of interest" description="Disordered" evidence="1">
    <location>
        <begin position="225"/>
        <end position="246"/>
    </location>
</feature>
<proteinExistence type="predicted"/>
<feature type="compositionally biased region" description="Basic and acidic residues" evidence="1">
    <location>
        <begin position="399"/>
        <end position="415"/>
    </location>
</feature>
<dbReference type="SUPFAM" id="SSF53335">
    <property type="entry name" value="S-adenosyl-L-methionine-dependent methyltransferases"/>
    <property type="match status" value="1"/>
</dbReference>
<feature type="compositionally biased region" description="Low complexity" evidence="1">
    <location>
        <begin position="750"/>
        <end position="759"/>
    </location>
</feature>
<feature type="compositionally biased region" description="Basic and acidic residues" evidence="1">
    <location>
        <begin position="125"/>
        <end position="153"/>
    </location>
</feature>